<dbReference type="PANTHER" id="PTHR24393:SF15">
    <property type="entry name" value="IP01243P-RELATED"/>
    <property type="match status" value="1"/>
</dbReference>
<feature type="region of interest" description="Disordered" evidence="12">
    <location>
        <begin position="145"/>
        <end position="172"/>
    </location>
</feature>
<feature type="compositionally biased region" description="Polar residues" evidence="12">
    <location>
        <begin position="69"/>
        <end position="82"/>
    </location>
</feature>
<comment type="subcellular location">
    <subcellularLocation>
        <location evidence="1">Nucleus</location>
    </subcellularLocation>
</comment>
<keyword evidence="9" id="KW-0804">Transcription</keyword>
<comment type="caution">
    <text evidence="14">The sequence shown here is derived from an EMBL/GenBank/DDBJ whole genome shotgun (WGS) entry which is preliminary data.</text>
</comment>
<dbReference type="PROSITE" id="PS00028">
    <property type="entry name" value="ZINC_FINGER_C2H2_1"/>
    <property type="match status" value="2"/>
</dbReference>
<dbReference type="InterPro" id="IPR036236">
    <property type="entry name" value="Znf_C2H2_sf"/>
</dbReference>
<dbReference type="EMBL" id="CANTUW010000005">
    <property type="protein sequence ID" value="CAI7934869.1"/>
    <property type="molecule type" value="Genomic_DNA"/>
</dbReference>
<keyword evidence="4" id="KW-0677">Repeat</keyword>
<dbReference type="SUPFAM" id="SSF57667">
    <property type="entry name" value="beta-beta-alpha zinc fingers"/>
    <property type="match status" value="2"/>
</dbReference>
<organism evidence="14 15">
    <name type="scientific">Podarcis lilfordi</name>
    <name type="common">Lilford's wall lizard</name>
    <dbReference type="NCBI Taxonomy" id="74358"/>
    <lineage>
        <taxon>Eukaryota</taxon>
        <taxon>Metazoa</taxon>
        <taxon>Chordata</taxon>
        <taxon>Craniata</taxon>
        <taxon>Vertebrata</taxon>
        <taxon>Euteleostomi</taxon>
        <taxon>Lepidosauria</taxon>
        <taxon>Squamata</taxon>
        <taxon>Bifurcata</taxon>
        <taxon>Unidentata</taxon>
        <taxon>Episquamata</taxon>
        <taxon>Laterata</taxon>
        <taxon>Lacertibaenia</taxon>
        <taxon>Lacertidae</taxon>
        <taxon>Podarcis</taxon>
    </lineage>
</organism>
<dbReference type="PROSITE" id="PS50157">
    <property type="entry name" value="ZINC_FINGER_C2H2_2"/>
    <property type="match status" value="2"/>
</dbReference>
<feature type="domain" description="C2H2-type" evidence="13">
    <location>
        <begin position="207"/>
        <end position="234"/>
    </location>
</feature>
<keyword evidence="8" id="KW-0238">DNA-binding</keyword>
<keyword evidence="6" id="KW-0862">Zinc</keyword>
<evidence type="ECO:0000256" key="8">
    <source>
        <dbReference type="ARBA" id="ARBA00023125"/>
    </source>
</evidence>
<dbReference type="Gene3D" id="3.30.160.60">
    <property type="entry name" value="Classic Zinc Finger"/>
    <property type="match status" value="3"/>
</dbReference>
<dbReference type="GO" id="GO:0005634">
    <property type="term" value="C:nucleus"/>
    <property type="evidence" value="ECO:0007669"/>
    <property type="project" value="UniProtKB-SubCell"/>
</dbReference>
<keyword evidence="3" id="KW-0479">Metal-binding</keyword>
<accession>A0AA35QPS4</accession>
<name>A0AA35QPS4_9SAUR</name>
<evidence type="ECO:0000256" key="6">
    <source>
        <dbReference type="ARBA" id="ARBA00022833"/>
    </source>
</evidence>
<dbReference type="PANTHER" id="PTHR24393">
    <property type="entry name" value="ZINC FINGER PROTEIN"/>
    <property type="match status" value="1"/>
</dbReference>
<dbReference type="AlphaFoldDB" id="A0AA35QPS4"/>
<evidence type="ECO:0000256" key="12">
    <source>
        <dbReference type="SAM" id="MobiDB-lite"/>
    </source>
</evidence>
<evidence type="ECO:0000256" key="3">
    <source>
        <dbReference type="ARBA" id="ARBA00022723"/>
    </source>
</evidence>
<evidence type="ECO:0000313" key="15">
    <source>
        <dbReference type="Proteomes" id="UP001178461"/>
    </source>
</evidence>
<feature type="domain" description="C2H2-type" evidence="13">
    <location>
        <begin position="179"/>
        <end position="206"/>
    </location>
</feature>
<evidence type="ECO:0000256" key="4">
    <source>
        <dbReference type="ARBA" id="ARBA00022737"/>
    </source>
</evidence>
<dbReference type="Pfam" id="PF00096">
    <property type="entry name" value="zf-C2H2"/>
    <property type="match status" value="2"/>
</dbReference>
<dbReference type="InterPro" id="IPR013087">
    <property type="entry name" value="Znf_C2H2_type"/>
</dbReference>
<dbReference type="GO" id="GO:0008270">
    <property type="term" value="F:zinc ion binding"/>
    <property type="evidence" value="ECO:0007669"/>
    <property type="project" value="UniProtKB-KW"/>
</dbReference>
<dbReference type="FunFam" id="3.30.160.60:FF:002343">
    <property type="entry name" value="Zinc finger protein 33A"/>
    <property type="match status" value="1"/>
</dbReference>
<keyword evidence="5 11" id="KW-0863">Zinc-finger</keyword>
<evidence type="ECO:0000256" key="5">
    <source>
        <dbReference type="ARBA" id="ARBA00022771"/>
    </source>
</evidence>
<evidence type="ECO:0000256" key="2">
    <source>
        <dbReference type="ARBA" id="ARBA00006991"/>
    </source>
</evidence>
<keyword evidence="15" id="KW-1185">Reference proteome</keyword>
<feature type="compositionally biased region" description="Polar residues" evidence="12">
    <location>
        <begin position="162"/>
        <end position="171"/>
    </location>
</feature>
<evidence type="ECO:0000256" key="9">
    <source>
        <dbReference type="ARBA" id="ARBA00023163"/>
    </source>
</evidence>
<gene>
    <name evidence="14" type="ORF">PODLI_1B043547</name>
</gene>
<evidence type="ECO:0000256" key="7">
    <source>
        <dbReference type="ARBA" id="ARBA00023015"/>
    </source>
</evidence>
<feature type="region of interest" description="Disordered" evidence="12">
    <location>
        <begin position="69"/>
        <end position="88"/>
    </location>
</feature>
<evidence type="ECO:0000259" key="13">
    <source>
        <dbReference type="PROSITE" id="PS50157"/>
    </source>
</evidence>
<dbReference type="Proteomes" id="UP001178461">
    <property type="component" value="Unassembled WGS sequence"/>
</dbReference>
<dbReference type="FunFam" id="3.30.160.60:FF:001808">
    <property type="entry name" value="Uncharacterized protein"/>
    <property type="match status" value="1"/>
</dbReference>
<dbReference type="GO" id="GO:0001228">
    <property type="term" value="F:DNA-binding transcription activator activity, RNA polymerase II-specific"/>
    <property type="evidence" value="ECO:0007669"/>
    <property type="project" value="TreeGrafter"/>
</dbReference>
<dbReference type="SMART" id="SM00355">
    <property type="entry name" value="ZnF_C2H2"/>
    <property type="match status" value="2"/>
</dbReference>
<keyword evidence="7" id="KW-0805">Transcription regulation</keyword>
<evidence type="ECO:0000256" key="1">
    <source>
        <dbReference type="ARBA" id="ARBA00004123"/>
    </source>
</evidence>
<proteinExistence type="inferred from homology"/>
<comment type="similarity">
    <text evidence="2">Belongs to the krueppel C2H2-type zinc-finger protein family.</text>
</comment>
<evidence type="ECO:0000256" key="11">
    <source>
        <dbReference type="PROSITE-ProRule" id="PRU00042"/>
    </source>
</evidence>
<dbReference type="GO" id="GO:0000978">
    <property type="term" value="F:RNA polymerase II cis-regulatory region sequence-specific DNA binding"/>
    <property type="evidence" value="ECO:0007669"/>
    <property type="project" value="TreeGrafter"/>
</dbReference>
<protein>
    <submittedName>
        <fullName evidence="14">Zinc finger protein OZF-like isoform X2</fullName>
    </submittedName>
</protein>
<sequence length="245" mass="28200">MSLKKEHKGSCKQNLTLCAPDPAHQIFHRPCSFFWLLDSGRMKETDPVKLEEMEEGRWTDDLVRLSPASLPTTSEHSLPGTSERSDKAWTLLDPDQRDQHKEVKEENRGIVDSLDGDELEGKNKGEHNRIQIAEKSYKYSECGENIRQSSQSTSHQRKSFIRRNSLTSHEITQSRKKSYQCLECGKSFNRKNNFTVHQRIHTGEKPYQCLECGKSFRQSGELTSHQRIHTGEKPYHASNVGRAFV</sequence>
<keyword evidence="10" id="KW-0539">Nucleus</keyword>
<evidence type="ECO:0000256" key="10">
    <source>
        <dbReference type="ARBA" id="ARBA00023242"/>
    </source>
</evidence>
<reference evidence="14" key="1">
    <citation type="submission" date="2022-12" db="EMBL/GenBank/DDBJ databases">
        <authorList>
            <person name="Alioto T."/>
            <person name="Alioto T."/>
            <person name="Gomez Garrido J."/>
        </authorList>
    </citation>
    <scope>NUCLEOTIDE SEQUENCE</scope>
</reference>
<evidence type="ECO:0000313" key="14">
    <source>
        <dbReference type="EMBL" id="CAI7934869.1"/>
    </source>
</evidence>